<protein>
    <submittedName>
        <fullName evidence="1">Uncharacterized protein</fullName>
    </submittedName>
</protein>
<keyword evidence="2" id="KW-1185">Reference proteome</keyword>
<dbReference type="eggNOG" id="KOG2806">
    <property type="taxonomic scope" value="Eukaryota"/>
</dbReference>
<dbReference type="EMBL" id="KB445643">
    <property type="protein sequence ID" value="EMD63983.1"/>
    <property type="molecule type" value="Genomic_DNA"/>
</dbReference>
<organism evidence="1 2">
    <name type="scientific">Cochliobolus sativus (strain ND90Pr / ATCC 201652)</name>
    <name type="common">Common root rot and spot blotch fungus</name>
    <name type="synonym">Bipolaris sorokiniana</name>
    <dbReference type="NCBI Taxonomy" id="665912"/>
    <lineage>
        <taxon>Eukaryota</taxon>
        <taxon>Fungi</taxon>
        <taxon>Dikarya</taxon>
        <taxon>Ascomycota</taxon>
        <taxon>Pezizomycotina</taxon>
        <taxon>Dothideomycetes</taxon>
        <taxon>Pleosporomycetidae</taxon>
        <taxon>Pleosporales</taxon>
        <taxon>Pleosporineae</taxon>
        <taxon>Pleosporaceae</taxon>
        <taxon>Bipolaris</taxon>
    </lineage>
</organism>
<evidence type="ECO:0000313" key="1">
    <source>
        <dbReference type="EMBL" id="EMD63983.1"/>
    </source>
</evidence>
<dbReference type="KEGG" id="bsc:COCSADRAFT_171065"/>
<accession>M2S9G7</accession>
<dbReference type="Proteomes" id="UP000016934">
    <property type="component" value="Unassembled WGS sequence"/>
</dbReference>
<dbReference type="RefSeq" id="XP_007699904.1">
    <property type="nucleotide sequence ID" value="XM_007701714.1"/>
</dbReference>
<proteinExistence type="predicted"/>
<dbReference type="HOGENOM" id="CLU_2196743_0_0_1"/>
<dbReference type="GeneID" id="19132724"/>
<dbReference type="AlphaFoldDB" id="M2S9G7"/>
<reference evidence="1 2" key="1">
    <citation type="journal article" date="2012" name="PLoS Pathog.">
        <title>Diverse lifestyles and strategies of plant pathogenesis encoded in the genomes of eighteen Dothideomycetes fungi.</title>
        <authorList>
            <person name="Ohm R.A."/>
            <person name="Feau N."/>
            <person name="Henrissat B."/>
            <person name="Schoch C.L."/>
            <person name="Horwitz B.A."/>
            <person name="Barry K.W."/>
            <person name="Condon B.J."/>
            <person name="Copeland A.C."/>
            <person name="Dhillon B."/>
            <person name="Glaser F."/>
            <person name="Hesse C.N."/>
            <person name="Kosti I."/>
            <person name="LaButti K."/>
            <person name="Lindquist E.A."/>
            <person name="Lucas S."/>
            <person name="Salamov A.A."/>
            <person name="Bradshaw R.E."/>
            <person name="Ciuffetti L."/>
            <person name="Hamelin R.C."/>
            <person name="Kema G.H.J."/>
            <person name="Lawrence C."/>
            <person name="Scott J.A."/>
            <person name="Spatafora J.W."/>
            <person name="Turgeon B.G."/>
            <person name="de Wit P.J.G.M."/>
            <person name="Zhong S."/>
            <person name="Goodwin S.B."/>
            <person name="Grigoriev I.V."/>
        </authorList>
    </citation>
    <scope>NUCLEOTIDE SEQUENCE [LARGE SCALE GENOMIC DNA]</scope>
    <source>
        <strain evidence="2">ND90Pr / ATCC 201652</strain>
    </source>
</reference>
<reference evidence="2" key="2">
    <citation type="journal article" date="2013" name="PLoS Genet.">
        <title>Comparative genome structure, secondary metabolite, and effector coding capacity across Cochliobolus pathogens.</title>
        <authorList>
            <person name="Condon B.J."/>
            <person name="Leng Y."/>
            <person name="Wu D."/>
            <person name="Bushley K.E."/>
            <person name="Ohm R.A."/>
            <person name="Otillar R."/>
            <person name="Martin J."/>
            <person name="Schackwitz W."/>
            <person name="Grimwood J."/>
            <person name="MohdZainudin N."/>
            <person name="Xue C."/>
            <person name="Wang R."/>
            <person name="Manning V.A."/>
            <person name="Dhillon B."/>
            <person name="Tu Z.J."/>
            <person name="Steffenson B.J."/>
            <person name="Salamov A."/>
            <person name="Sun H."/>
            <person name="Lowry S."/>
            <person name="LaButti K."/>
            <person name="Han J."/>
            <person name="Copeland A."/>
            <person name="Lindquist E."/>
            <person name="Barry K."/>
            <person name="Schmutz J."/>
            <person name="Baker S.E."/>
            <person name="Ciuffetti L.M."/>
            <person name="Grigoriev I.V."/>
            <person name="Zhong S."/>
            <person name="Turgeon B.G."/>
        </authorList>
    </citation>
    <scope>NUCLEOTIDE SEQUENCE [LARGE SCALE GENOMIC DNA]</scope>
    <source>
        <strain evidence="2">ND90Pr / ATCC 201652</strain>
    </source>
</reference>
<name>M2S9G7_COCSN</name>
<sequence>MGSRLYKSHLTIQATMKTQTQRIGEMLDRLDTTLLPANQRPEYQPWSKQYLKSEWLRFMNGQYTAMQSKTKGLVNQWVPKMEAAHATQAEKDKWKDASSDPPVVLLMR</sequence>
<evidence type="ECO:0000313" key="2">
    <source>
        <dbReference type="Proteomes" id="UP000016934"/>
    </source>
</evidence>
<gene>
    <name evidence="1" type="ORF">COCSADRAFT_171065</name>
</gene>
<dbReference type="OrthoDB" id="3762642at2759"/>